<gene>
    <name evidence="1" type="ORF">ACFQPE_10235</name>
</gene>
<dbReference type="AlphaFoldDB" id="A0ABD6AAK6"/>
<dbReference type="EMBL" id="JBHTBF010000002">
    <property type="protein sequence ID" value="MFC7317172.1"/>
    <property type="molecule type" value="Genomic_DNA"/>
</dbReference>
<dbReference type="EC" id="2.4.-.-" evidence="1"/>
<keyword evidence="2" id="KW-1185">Reference proteome</keyword>
<evidence type="ECO:0000313" key="2">
    <source>
        <dbReference type="Proteomes" id="UP001596547"/>
    </source>
</evidence>
<sequence length="329" mass="35754">MARVLWLTPDKPENVSVGRRRIADELEARGFEIALRGTTPATVLASLRERDRYDVVVGTTRSGALAGTLLKALGTPLVVDHIDPIRQFEATHPRWLSLPVRALEALAFRLADHVLYVYEEEGRRVRRRARSASKTDLGVAYERFADPDGATVERARERLADAGVPADDRVAIYVGGLEPLYRIEELLAASRFLDGWTLVVLGAGTLEPAVRRAARDRENVVFLGTVPHSDVPGYLRAADVGVCLVDDPHTLKVLEYGAAGLSVVQARGRAEARFDGYVTFCDPTPAGVAAGIREAGGRDGGDGFGEYVARFDYGRVADDYADAIARALS</sequence>
<reference evidence="1 2" key="1">
    <citation type="journal article" date="2019" name="Int. J. Syst. Evol. Microbiol.">
        <title>The Global Catalogue of Microorganisms (GCM) 10K type strain sequencing project: providing services to taxonomists for standard genome sequencing and annotation.</title>
        <authorList>
            <consortium name="The Broad Institute Genomics Platform"/>
            <consortium name="The Broad Institute Genome Sequencing Center for Infectious Disease"/>
            <person name="Wu L."/>
            <person name="Ma J."/>
        </authorList>
    </citation>
    <scope>NUCLEOTIDE SEQUENCE [LARGE SCALE GENOMIC DNA]</scope>
    <source>
        <strain evidence="1 2">PSR21</strain>
    </source>
</reference>
<dbReference type="Gene3D" id="3.40.50.2000">
    <property type="entry name" value="Glycogen Phosphorylase B"/>
    <property type="match status" value="2"/>
</dbReference>
<accession>A0ABD6AAK6</accession>
<dbReference type="SUPFAM" id="SSF53756">
    <property type="entry name" value="UDP-Glycosyltransferase/glycogen phosphorylase"/>
    <property type="match status" value="1"/>
</dbReference>
<dbReference type="InterPro" id="IPR050194">
    <property type="entry name" value="Glycosyltransferase_grp1"/>
</dbReference>
<comment type="caution">
    <text evidence="1">The sequence shown here is derived from an EMBL/GenBank/DDBJ whole genome shotgun (WGS) entry which is preliminary data.</text>
</comment>
<keyword evidence="1" id="KW-0328">Glycosyltransferase</keyword>
<dbReference type="Pfam" id="PF13692">
    <property type="entry name" value="Glyco_trans_1_4"/>
    <property type="match status" value="1"/>
</dbReference>
<dbReference type="RefSeq" id="WP_276303576.1">
    <property type="nucleotide sequence ID" value="NZ_CP119992.1"/>
</dbReference>
<proteinExistence type="predicted"/>
<dbReference type="PANTHER" id="PTHR45947:SF3">
    <property type="entry name" value="SULFOQUINOVOSYL TRANSFERASE SQD2"/>
    <property type="match status" value="1"/>
</dbReference>
<organism evidence="1 2">
    <name type="scientific">Halomarina halobia</name>
    <dbReference type="NCBI Taxonomy" id="3033386"/>
    <lineage>
        <taxon>Archaea</taxon>
        <taxon>Methanobacteriati</taxon>
        <taxon>Methanobacteriota</taxon>
        <taxon>Stenosarchaea group</taxon>
        <taxon>Halobacteria</taxon>
        <taxon>Halobacteriales</taxon>
        <taxon>Natronomonadaceae</taxon>
        <taxon>Halomarina</taxon>
    </lineage>
</organism>
<dbReference type="Proteomes" id="UP001596547">
    <property type="component" value="Unassembled WGS sequence"/>
</dbReference>
<keyword evidence="1" id="KW-0808">Transferase</keyword>
<dbReference type="GeneID" id="79316173"/>
<protein>
    <submittedName>
        <fullName evidence="1">Glycosyltransferase</fullName>
        <ecNumber evidence="1">2.4.-.-</ecNumber>
    </submittedName>
</protein>
<evidence type="ECO:0000313" key="1">
    <source>
        <dbReference type="EMBL" id="MFC7317172.1"/>
    </source>
</evidence>
<dbReference type="PANTHER" id="PTHR45947">
    <property type="entry name" value="SULFOQUINOVOSYL TRANSFERASE SQD2"/>
    <property type="match status" value="1"/>
</dbReference>
<dbReference type="GO" id="GO:0016757">
    <property type="term" value="F:glycosyltransferase activity"/>
    <property type="evidence" value="ECO:0007669"/>
    <property type="project" value="UniProtKB-KW"/>
</dbReference>
<name>A0ABD6AAK6_9EURY</name>